<reference evidence="2 3" key="1">
    <citation type="submission" date="2019-05" db="EMBL/GenBank/DDBJ databases">
        <title>Emergence of the Ug99 lineage of the wheat stem rust pathogen through somatic hybridization.</title>
        <authorList>
            <person name="Li F."/>
            <person name="Upadhyaya N.M."/>
            <person name="Sperschneider J."/>
            <person name="Matny O."/>
            <person name="Nguyen-Phuc H."/>
            <person name="Mago R."/>
            <person name="Raley C."/>
            <person name="Miller M.E."/>
            <person name="Silverstein K.A.T."/>
            <person name="Henningsen E."/>
            <person name="Hirsch C.D."/>
            <person name="Visser B."/>
            <person name="Pretorius Z.A."/>
            <person name="Steffenson B.J."/>
            <person name="Schwessinger B."/>
            <person name="Dodds P.N."/>
            <person name="Figueroa M."/>
        </authorList>
    </citation>
    <scope>NUCLEOTIDE SEQUENCE [LARGE SCALE GENOMIC DNA]</scope>
    <source>
        <strain evidence="2 3">Ug99</strain>
    </source>
</reference>
<dbReference type="PANTHER" id="PTHR37096">
    <property type="entry name" value="YALI0E33429P"/>
    <property type="match status" value="1"/>
</dbReference>
<evidence type="ECO:0000259" key="1">
    <source>
        <dbReference type="Pfam" id="PF01637"/>
    </source>
</evidence>
<feature type="domain" description="ATPase" evidence="1">
    <location>
        <begin position="73"/>
        <end position="261"/>
    </location>
</feature>
<dbReference type="InterPro" id="IPR051667">
    <property type="entry name" value="Archaeal_ATPase_domain"/>
</dbReference>
<evidence type="ECO:0000313" key="2">
    <source>
        <dbReference type="EMBL" id="KAA1125127.1"/>
    </source>
</evidence>
<dbReference type="Pfam" id="PF01637">
    <property type="entry name" value="ATPase_2"/>
    <property type="match status" value="1"/>
</dbReference>
<dbReference type="AlphaFoldDB" id="A0A5B0RHG8"/>
<dbReference type="PANTHER" id="PTHR37096:SF1">
    <property type="entry name" value="AAA+ ATPASE DOMAIN-CONTAINING PROTEIN"/>
    <property type="match status" value="1"/>
</dbReference>
<dbReference type="EMBL" id="VDEP01000183">
    <property type="protein sequence ID" value="KAA1125127.1"/>
    <property type="molecule type" value="Genomic_DNA"/>
</dbReference>
<dbReference type="Proteomes" id="UP000325313">
    <property type="component" value="Unassembled WGS sequence"/>
</dbReference>
<protein>
    <recommendedName>
        <fullName evidence="1">ATPase domain-containing protein</fullName>
    </recommendedName>
</protein>
<dbReference type="SUPFAM" id="SSF52540">
    <property type="entry name" value="P-loop containing nucleoside triphosphate hydrolases"/>
    <property type="match status" value="1"/>
</dbReference>
<accession>A0A5B0RHG8</accession>
<dbReference type="GO" id="GO:0005524">
    <property type="term" value="F:ATP binding"/>
    <property type="evidence" value="ECO:0007669"/>
    <property type="project" value="InterPro"/>
</dbReference>
<name>A0A5B0RHG8_PUCGR</name>
<dbReference type="InterPro" id="IPR011579">
    <property type="entry name" value="ATPase_dom"/>
</dbReference>
<dbReference type="Gene3D" id="3.40.50.300">
    <property type="entry name" value="P-loop containing nucleotide triphosphate hydrolases"/>
    <property type="match status" value="1"/>
</dbReference>
<sequence>MLICAFIPVQDQHRPINSKPHQPQPMNSCTPSSAKLHASFLFARATTSVLSDGGQTSAQSFYNTYGSEHAARFYNRPREVKELVIRLKDEPTFTVLLGPPSSGKTALARAVTSLRRADQTPEFHPLTIDLRAADTMKNGSFLNAFLLQGQRHAIEGGWWNKWLSGLEVSAGGVSAKFGNKTVFPASAGNIFDDLATQLKPWDLVHGGRPPIIVVDEANFFKRIEDDTTQAFLDFAVRITKQEMKMHIIFTSSDSFFVNWLQKRVNPTHFSTLVVGDLPQQEAHNYFLHVVETHRQLSEKTKDFLKSLDFKIPFKMTGGRMFFIRKYVSQVCQSGYFENPMLFEPVTNAYASMGSNFLGKATTYKKQQAVDVAQLLVESPGYLPYANLVETFGDTVVEEMIERNFLHYRPSATFSRDLLPSPSEPVLTAQSAPALCAMEELLEKFGK</sequence>
<organism evidence="2 3">
    <name type="scientific">Puccinia graminis f. sp. tritici</name>
    <dbReference type="NCBI Taxonomy" id="56615"/>
    <lineage>
        <taxon>Eukaryota</taxon>
        <taxon>Fungi</taxon>
        <taxon>Dikarya</taxon>
        <taxon>Basidiomycota</taxon>
        <taxon>Pucciniomycotina</taxon>
        <taxon>Pucciniomycetes</taxon>
        <taxon>Pucciniales</taxon>
        <taxon>Pucciniaceae</taxon>
        <taxon>Puccinia</taxon>
    </lineage>
</organism>
<gene>
    <name evidence="2" type="ORF">PGTUg99_005105</name>
</gene>
<evidence type="ECO:0000313" key="3">
    <source>
        <dbReference type="Proteomes" id="UP000325313"/>
    </source>
</evidence>
<dbReference type="InterPro" id="IPR027417">
    <property type="entry name" value="P-loop_NTPase"/>
</dbReference>
<proteinExistence type="predicted"/>
<comment type="caution">
    <text evidence="2">The sequence shown here is derived from an EMBL/GenBank/DDBJ whole genome shotgun (WGS) entry which is preliminary data.</text>
</comment>